<reference evidence="2" key="1">
    <citation type="submission" date="2019-02" db="EMBL/GenBank/DDBJ databases">
        <title>Draft genome sequence of Sphaerospermopsis reniformis NIES-1949.</title>
        <authorList>
            <person name="Yamaguchi H."/>
            <person name="Suzuki S."/>
            <person name="Kawachi M."/>
        </authorList>
    </citation>
    <scope>NUCLEOTIDE SEQUENCE [LARGE SCALE GENOMIC DNA]</scope>
    <source>
        <strain evidence="2">NIES-1949</strain>
    </source>
</reference>
<accession>A0A480A0D6</accession>
<keyword evidence="2" id="KW-1185">Reference proteome</keyword>
<sequence length="984" mass="112274">MPTLLQALLIETLPADTDPILTLFVNTILPAMEREFALIPAMGGSEIVHYHNLVKLGDQHAQENAQRWANKPDQSLLVHVLNGLLIAWNLSLHLSPRQQLKDEEKRLLCLGIALHDYNKYVKAQGEEQAPPKAHEIEEIINLCRELGTKLNFTEFWTEWPDYLLEIAFLAQNTQFNVDSSSIISLWENEQRQFTIKDKRLTDILRHLLAFGDIAVHISDPAEIITTTKGDRLRDHLYWLNISKKLVYHRLRDCRGLITNQIHNAVVNFAHKLGWEEMLCFAQGVVYLAPNDVTKPQFTDVQTAVWDNLINGNEERNQKGLAEYFQSGDVGYVRDGKGLKIAPQTSELFTPKDLICQLPEVVQVKVANIKSPATPKRLEKLDLNPTEIQFLNTGADIRADRLAEFIILAQKEFFANSSDYINWILNTLELAAEISPEATQKQSGGVNYGWYQVAAHYIAKNPTLDENQVRKYLQDLANKLANWAEENKLLAENSSPTYQAFIDYLSEYLEIFTTGDKNSDFTQELTAYTQAKITNKPLCSFSSGEALAEEQLDTVVLFKPQQYSNKNALGGGRIKRGISKIWSLEMLLRQAFLGAPAGKLEEQQPVFLYIFPAYVYSPQVAKAVRLLVKEFKRVNLWEVRKHWLDAEMQYQGLQNLPWRENDDVEEGRFAKSKNYSVTDLPFMAMTYTTTRGKTVTDAWVEPIFLALSLPLLLGVKVVATASPDPLYASDQEFLQSAVVDGAAGFWQLLNTSSNVRIQELSPALNRLLITYSLHLDNRSKKPDARWQALTGTVRDLVTDVLNIFAISDQGFRNSKKEPGNNDVKRIWNYAQIWVKGDKQMQEKLKLIERIVQEYRQFYQVNVGESSHSILLPISKALEVILTVPNHLETDDIILQGAGQLYDALERQEAFKRPLLMNKTVEYSERKNQELMAIRQFMTTCVNDLFLGLYKGDRALLQENRNRIKSGAEFAYRWLSLPSKNTEQNT</sequence>
<organism evidence="1 2">
    <name type="scientific">Sphaerospermopsis reniformis</name>
    <dbReference type="NCBI Taxonomy" id="531300"/>
    <lineage>
        <taxon>Bacteria</taxon>
        <taxon>Bacillati</taxon>
        <taxon>Cyanobacteriota</taxon>
        <taxon>Cyanophyceae</taxon>
        <taxon>Nostocales</taxon>
        <taxon>Aphanizomenonaceae</taxon>
        <taxon>Sphaerospermopsis</taxon>
    </lineage>
</organism>
<evidence type="ECO:0000313" key="2">
    <source>
        <dbReference type="Proteomes" id="UP000300142"/>
    </source>
</evidence>
<comment type="caution">
    <text evidence="1">The sequence shown here is derived from an EMBL/GenBank/DDBJ whole genome shotgun (WGS) entry which is preliminary data.</text>
</comment>
<dbReference type="RefSeq" id="WP_137668196.1">
    <property type="nucleotide sequence ID" value="NZ_BJCE01000127.1"/>
</dbReference>
<gene>
    <name evidence="1" type="ORF">SR1949_33710</name>
</gene>
<dbReference type="AlphaFoldDB" id="A0A480A0D6"/>
<dbReference type="InterPro" id="IPR017589">
    <property type="entry name" value="CRISPR-assoc_prot_Cas10d/Csc3"/>
</dbReference>
<name>A0A480A0D6_9CYAN</name>
<dbReference type="Proteomes" id="UP000300142">
    <property type="component" value="Unassembled WGS sequence"/>
</dbReference>
<dbReference type="NCBIfam" id="TIGR03174">
    <property type="entry name" value="cas_Csc3"/>
    <property type="match status" value="2"/>
</dbReference>
<dbReference type="EMBL" id="BJCE01000127">
    <property type="protein sequence ID" value="GCL38257.1"/>
    <property type="molecule type" value="Genomic_DNA"/>
</dbReference>
<proteinExistence type="predicted"/>
<evidence type="ECO:0000313" key="1">
    <source>
        <dbReference type="EMBL" id="GCL38257.1"/>
    </source>
</evidence>
<protein>
    <submittedName>
        <fullName evidence="1">CRISPR-associated protein Csc3</fullName>
    </submittedName>
</protein>